<feature type="non-terminal residue" evidence="1">
    <location>
        <position position="100"/>
    </location>
</feature>
<evidence type="ECO:0000313" key="1">
    <source>
        <dbReference type="EMBL" id="CAB4026186.1"/>
    </source>
</evidence>
<dbReference type="PANTHER" id="PTHR37984:SF8">
    <property type="entry name" value="CCHC-TYPE DOMAIN-CONTAINING PROTEIN"/>
    <property type="match status" value="1"/>
</dbReference>
<accession>A0A6S7J2W2</accession>
<dbReference type="AlphaFoldDB" id="A0A6S7J2W2"/>
<dbReference type="OrthoDB" id="6428437at2759"/>
<protein>
    <submittedName>
        <fullName evidence="1">Uncharacterized protein</fullName>
    </submittedName>
</protein>
<reference evidence="1" key="1">
    <citation type="submission" date="2020-04" db="EMBL/GenBank/DDBJ databases">
        <authorList>
            <person name="Alioto T."/>
            <person name="Alioto T."/>
            <person name="Gomez Garrido J."/>
        </authorList>
    </citation>
    <scope>NUCLEOTIDE SEQUENCE</scope>
    <source>
        <strain evidence="1">A484AB</strain>
    </source>
</reference>
<dbReference type="InterPro" id="IPR050951">
    <property type="entry name" value="Retrovirus_Pol_polyprotein"/>
</dbReference>
<keyword evidence="2" id="KW-1185">Reference proteome</keyword>
<dbReference type="EMBL" id="CACRXK020014056">
    <property type="protein sequence ID" value="CAB4026186.1"/>
    <property type="molecule type" value="Genomic_DNA"/>
</dbReference>
<name>A0A6S7J2W2_PARCT</name>
<gene>
    <name evidence="1" type="ORF">PACLA_8A070847</name>
</gene>
<comment type="caution">
    <text evidence="1">The sequence shown here is derived from an EMBL/GenBank/DDBJ whole genome shotgun (WGS) entry which is preliminary data.</text>
</comment>
<evidence type="ECO:0000313" key="2">
    <source>
        <dbReference type="Proteomes" id="UP001152795"/>
    </source>
</evidence>
<dbReference type="Proteomes" id="UP001152795">
    <property type="component" value="Unassembled WGS sequence"/>
</dbReference>
<organism evidence="1 2">
    <name type="scientific">Paramuricea clavata</name>
    <name type="common">Red gorgonian</name>
    <name type="synonym">Violescent sea-whip</name>
    <dbReference type="NCBI Taxonomy" id="317549"/>
    <lineage>
        <taxon>Eukaryota</taxon>
        <taxon>Metazoa</taxon>
        <taxon>Cnidaria</taxon>
        <taxon>Anthozoa</taxon>
        <taxon>Octocorallia</taxon>
        <taxon>Malacalcyonacea</taxon>
        <taxon>Plexauridae</taxon>
        <taxon>Paramuricea</taxon>
    </lineage>
</organism>
<sequence>MLLALQRYELRIVYKPGKELFIADALSRNYLEETKETLVQELEVNEVHLTAHLPISPEKYQEFQKATADVVVMQAVHDAVLEGWPKNTANAQAEIKPYWT</sequence>
<proteinExistence type="predicted"/>
<dbReference type="PANTHER" id="PTHR37984">
    <property type="entry name" value="PROTEIN CBG26694"/>
    <property type="match status" value="1"/>
</dbReference>